<name>A0A834F8S2_ORYME</name>
<proteinExistence type="predicted"/>
<protein>
    <submittedName>
        <fullName evidence="3">Uncharacterized protein</fullName>
    </submittedName>
</protein>
<organism evidence="3 4">
    <name type="scientific">Oryzias melastigma</name>
    <name type="common">Marine medaka</name>
    <dbReference type="NCBI Taxonomy" id="30732"/>
    <lineage>
        <taxon>Eukaryota</taxon>
        <taxon>Metazoa</taxon>
        <taxon>Chordata</taxon>
        <taxon>Craniata</taxon>
        <taxon>Vertebrata</taxon>
        <taxon>Euteleostomi</taxon>
        <taxon>Actinopterygii</taxon>
        <taxon>Neopterygii</taxon>
        <taxon>Teleostei</taxon>
        <taxon>Neoteleostei</taxon>
        <taxon>Acanthomorphata</taxon>
        <taxon>Ovalentaria</taxon>
        <taxon>Atherinomorphae</taxon>
        <taxon>Beloniformes</taxon>
        <taxon>Adrianichthyidae</taxon>
        <taxon>Oryziinae</taxon>
        <taxon>Oryzias</taxon>
    </lineage>
</organism>
<sequence length="149" mass="17463">MRHYVNEQPRQSNQSNTDRNQSTNFFMYLIFISGYLREHGLNVCVFTERSSCERFFLGFGLICITQALLNISLRMTLNCSKNPFYCNTTDVAVHTLDEAIEIGIMNRYQKLQEKVKALTRDNKILERRNHELMGKCGWQRLPRNHTLPG</sequence>
<reference evidence="3" key="1">
    <citation type="journal article" name="BMC Genomics">
        <title>Long-read sequencing and de novo genome assembly of marine medaka (Oryzias melastigma).</title>
        <authorList>
            <person name="Liang P."/>
            <person name="Saqib H.S.A."/>
            <person name="Ni X."/>
            <person name="Shen Y."/>
        </authorList>
    </citation>
    <scope>NUCLEOTIDE SEQUENCE</scope>
    <source>
        <strain evidence="3">Bigg-433</strain>
    </source>
</reference>
<dbReference type="Proteomes" id="UP000646548">
    <property type="component" value="Unassembled WGS sequence"/>
</dbReference>
<keyword evidence="2" id="KW-1133">Transmembrane helix</keyword>
<feature type="transmembrane region" description="Helical" evidence="2">
    <location>
        <begin position="55"/>
        <end position="73"/>
    </location>
</feature>
<evidence type="ECO:0000313" key="3">
    <source>
        <dbReference type="EMBL" id="KAF6729245.1"/>
    </source>
</evidence>
<dbReference type="AlphaFoldDB" id="A0A834F8S2"/>
<comment type="caution">
    <text evidence="3">The sequence shown here is derived from an EMBL/GenBank/DDBJ whole genome shotgun (WGS) entry which is preliminary data.</text>
</comment>
<evidence type="ECO:0000256" key="2">
    <source>
        <dbReference type="SAM" id="Phobius"/>
    </source>
</evidence>
<accession>A0A834F8S2</accession>
<keyword evidence="2" id="KW-0472">Membrane</keyword>
<feature type="coiled-coil region" evidence="1">
    <location>
        <begin position="108"/>
        <end position="135"/>
    </location>
</feature>
<evidence type="ECO:0000313" key="4">
    <source>
        <dbReference type="Proteomes" id="UP000646548"/>
    </source>
</evidence>
<keyword evidence="1" id="KW-0175">Coiled coil</keyword>
<gene>
    <name evidence="3" type="ORF">FQA47_009241</name>
</gene>
<evidence type="ECO:0000256" key="1">
    <source>
        <dbReference type="SAM" id="Coils"/>
    </source>
</evidence>
<dbReference type="EMBL" id="WKFB01000261">
    <property type="protein sequence ID" value="KAF6729245.1"/>
    <property type="molecule type" value="Genomic_DNA"/>
</dbReference>
<keyword evidence="2" id="KW-0812">Transmembrane</keyword>